<evidence type="ECO:0000256" key="7">
    <source>
        <dbReference type="SAM" id="MobiDB-lite"/>
    </source>
</evidence>
<keyword evidence="5" id="KW-0804">Transcription</keyword>
<organism evidence="8 9">
    <name type="scientific">Podospora didyma</name>
    <dbReference type="NCBI Taxonomy" id="330526"/>
    <lineage>
        <taxon>Eukaryota</taxon>
        <taxon>Fungi</taxon>
        <taxon>Dikarya</taxon>
        <taxon>Ascomycota</taxon>
        <taxon>Pezizomycotina</taxon>
        <taxon>Sordariomycetes</taxon>
        <taxon>Sordariomycetidae</taxon>
        <taxon>Sordariales</taxon>
        <taxon>Podosporaceae</taxon>
        <taxon>Podospora</taxon>
    </lineage>
</organism>
<evidence type="ECO:0000256" key="4">
    <source>
        <dbReference type="ARBA" id="ARBA00023015"/>
    </source>
</evidence>
<keyword evidence="6" id="KW-0539">Nucleus</keyword>
<evidence type="ECO:0000256" key="3">
    <source>
        <dbReference type="ARBA" id="ARBA00022884"/>
    </source>
</evidence>
<evidence type="ECO:0000256" key="1">
    <source>
        <dbReference type="ARBA" id="ARBA00004123"/>
    </source>
</evidence>
<dbReference type="GO" id="GO:0045944">
    <property type="term" value="P:positive regulation of transcription by RNA polymerase II"/>
    <property type="evidence" value="ECO:0007669"/>
    <property type="project" value="TreeGrafter"/>
</dbReference>
<keyword evidence="4" id="KW-0805">Transcription regulation</keyword>
<feature type="compositionally biased region" description="Basic residues" evidence="7">
    <location>
        <begin position="1"/>
        <end position="12"/>
    </location>
</feature>
<evidence type="ECO:0000256" key="5">
    <source>
        <dbReference type="ARBA" id="ARBA00023163"/>
    </source>
</evidence>
<dbReference type="PANTHER" id="PTHR15528:SF11">
    <property type="entry name" value="FI18188P1"/>
    <property type="match status" value="1"/>
</dbReference>
<keyword evidence="9" id="KW-1185">Reference proteome</keyword>
<dbReference type="GO" id="GO:0003723">
    <property type="term" value="F:RNA binding"/>
    <property type="evidence" value="ECO:0007669"/>
    <property type="project" value="UniProtKB-KW"/>
</dbReference>
<keyword evidence="3" id="KW-0694">RNA-binding</keyword>
<reference evidence="8" key="1">
    <citation type="journal article" date="2023" name="Mol. Phylogenet. Evol.">
        <title>Genome-scale phylogeny and comparative genomics of the fungal order Sordariales.</title>
        <authorList>
            <person name="Hensen N."/>
            <person name="Bonometti L."/>
            <person name="Westerberg I."/>
            <person name="Brannstrom I.O."/>
            <person name="Guillou S."/>
            <person name="Cros-Aarteil S."/>
            <person name="Calhoun S."/>
            <person name="Haridas S."/>
            <person name="Kuo A."/>
            <person name="Mondo S."/>
            <person name="Pangilinan J."/>
            <person name="Riley R."/>
            <person name="LaButti K."/>
            <person name="Andreopoulos B."/>
            <person name="Lipzen A."/>
            <person name="Chen C."/>
            <person name="Yan M."/>
            <person name="Daum C."/>
            <person name="Ng V."/>
            <person name="Clum A."/>
            <person name="Steindorff A."/>
            <person name="Ohm R.A."/>
            <person name="Martin F."/>
            <person name="Silar P."/>
            <person name="Natvig D.O."/>
            <person name="Lalanne C."/>
            <person name="Gautier V."/>
            <person name="Ament-Velasquez S.L."/>
            <person name="Kruys A."/>
            <person name="Hutchinson M.I."/>
            <person name="Powell A.J."/>
            <person name="Barry K."/>
            <person name="Miller A.N."/>
            <person name="Grigoriev I.V."/>
            <person name="Debuchy R."/>
            <person name="Gladieux P."/>
            <person name="Hiltunen Thoren M."/>
            <person name="Johannesson H."/>
        </authorList>
    </citation>
    <scope>NUCLEOTIDE SEQUENCE</scope>
    <source>
        <strain evidence="8">CBS 232.78</strain>
    </source>
</reference>
<dbReference type="PANTHER" id="PTHR15528">
    <property type="entry name" value="PEROXISOME PROLIFERATOR ACTIVATED RECEPTOR GAMMA COACTIVATOR 1 PGC-1 -RELATED"/>
    <property type="match status" value="1"/>
</dbReference>
<name>A0AAE0U178_9PEZI</name>
<dbReference type="SUPFAM" id="SSF101908">
    <property type="entry name" value="Putative isomerase YbhE"/>
    <property type="match status" value="1"/>
</dbReference>
<evidence type="ECO:0000256" key="6">
    <source>
        <dbReference type="ARBA" id="ARBA00023242"/>
    </source>
</evidence>
<proteinExistence type="predicted"/>
<dbReference type="GO" id="GO:0005634">
    <property type="term" value="C:nucleus"/>
    <property type="evidence" value="ECO:0007669"/>
    <property type="project" value="UniProtKB-SubCell"/>
</dbReference>
<dbReference type="InterPro" id="IPR034605">
    <property type="entry name" value="PGC-1"/>
</dbReference>
<dbReference type="GO" id="GO:0003712">
    <property type="term" value="F:transcription coregulator activity"/>
    <property type="evidence" value="ECO:0007669"/>
    <property type="project" value="InterPro"/>
</dbReference>
<gene>
    <name evidence="8" type="ORF">B0H63DRAFT_149554</name>
</gene>
<sequence length="280" mass="30573">MSAGGHHSRSRAGSKTANMQDYTMAPTTKSVARYLEPCAATASMFLYAQGNSVVCSHHDTLTIERRFARHSDEVQLLAVDNLSDMGAGRLVVSYDSGQTAIVWDLVTGDEVARFASYENLTCAAWMRNGNVAFGNAQGGVILFEPTTSEHISARTIDQISITAIAPASDCRTFAIGYQNGSLLIATLQPKFTILHNLSTSRGPSPIVTLAWHASSSRQKSDMLAVQTYDGDLRVWSVSKVYNAEDPAKVVRILKRTENYLAGPNWMGWSKNGRIIQYSES</sequence>
<dbReference type="EMBL" id="JAULSW010000003">
    <property type="protein sequence ID" value="KAK3387111.1"/>
    <property type="molecule type" value="Genomic_DNA"/>
</dbReference>
<feature type="region of interest" description="Disordered" evidence="7">
    <location>
        <begin position="1"/>
        <end position="21"/>
    </location>
</feature>
<accession>A0AAE0U178</accession>
<evidence type="ECO:0000313" key="9">
    <source>
        <dbReference type="Proteomes" id="UP001285441"/>
    </source>
</evidence>
<dbReference type="InterPro" id="IPR015943">
    <property type="entry name" value="WD40/YVTN_repeat-like_dom_sf"/>
</dbReference>
<dbReference type="AlphaFoldDB" id="A0AAE0U178"/>
<dbReference type="Proteomes" id="UP001285441">
    <property type="component" value="Unassembled WGS sequence"/>
</dbReference>
<keyword evidence="2" id="KW-0597">Phosphoprotein</keyword>
<comment type="caution">
    <text evidence="8">The sequence shown here is derived from an EMBL/GenBank/DDBJ whole genome shotgun (WGS) entry which is preliminary data.</text>
</comment>
<reference evidence="8" key="2">
    <citation type="submission" date="2023-06" db="EMBL/GenBank/DDBJ databases">
        <authorList>
            <consortium name="Lawrence Berkeley National Laboratory"/>
            <person name="Haridas S."/>
            <person name="Hensen N."/>
            <person name="Bonometti L."/>
            <person name="Westerberg I."/>
            <person name="Brannstrom I.O."/>
            <person name="Guillou S."/>
            <person name="Cros-Aarteil S."/>
            <person name="Calhoun S."/>
            <person name="Kuo A."/>
            <person name="Mondo S."/>
            <person name="Pangilinan J."/>
            <person name="Riley R."/>
            <person name="LaButti K."/>
            <person name="Andreopoulos B."/>
            <person name="Lipzen A."/>
            <person name="Chen C."/>
            <person name="Yanf M."/>
            <person name="Daum C."/>
            <person name="Ng V."/>
            <person name="Clum A."/>
            <person name="Steindorff A."/>
            <person name="Ohm R."/>
            <person name="Martin F."/>
            <person name="Silar P."/>
            <person name="Natvig D."/>
            <person name="Lalanne C."/>
            <person name="Gautier V."/>
            <person name="Ament-velasquez S.L."/>
            <person name="Kruys A."/>
            <person name="Hutchinson M.I."/>
            <person name="Powell A.J."/>
            <person name="Barry K."/>
            <person name="Miller A.N."/>
            <person name="Grigoriev I.V."/>
            <person name="Debuchy R."/>
            <person name="Gladieux P."/>
            <person name="Thoren M.H."/>
            <person name="Johannesson H."/>
        </authorList>
    </citation>
    <scope>NUCLEOTIDE SEQUENCE</scope>
    <source>
        <strain evidence="8">CBS 232.78</strain>
    </source>
</reference>
<comment type="subcellular location">
    <subcellularLocation>
        <location evidence="1">Nucleus</location>
    </subcellularLocation>
</comment>
<evidence type="ECO:0000256" key="2">
    <source>
        <dbReference type="ARBA" id="ARBA00022553"/>
    </source>
</evidence>
<dbReference type="Gene3D" id="2.130.10.10">
    <property type="entry name" value="YVTN repeat-like/Quinoprotein amine dehydrogenase"/>
    <property type="match status" value="1"/>
</dbReference>
<protein>
    <submittedName>
        <fullName evidence="8">Uncharacterized protein</fullName>
    </submittedName>
</protein>
<evidence type="ECO:0000313" key="8">
    <source>
        <dbReference type="EMBL" id="KAK3387111.1"/>
    </source>
</evidence>